<dbReference type="InterPro" id="IPR005312">
    <property type="entry name" value="DUF1759"/>
</dbReference>
<protein>
    <submittedName>
        <fullName evidence="2">PREDICTED: uncharacterized protein LOC107342904</fullName>
    </submittedName>
</protein>
<feature type="compositionally biased region" description="Polar residues" evidence="1">
    <location>
        <begin position="142"/>
        <end position="155"/>
    </location>
</feature>
<evidence type="ECO:0000256" key="1">
    <source>
        <dbReference type="SAM" id="MobiDB-lite"/>
    </source>
</evidence>
<feature type="region of interest" description="Disordered" evidence="1">
    <location>
        <begin position="230"/>
        <end position="251"/>
    </location>
</feature>
<feature type="compositionally biased region" description="Basic and acidic residues" evidence="1">
    <location>
        <begin position="544"/>
        <end position="565"/>
    </location>
</feature>
<proteinExistence type="predicted"/>
<feature type="region of interest" description="Disordered" evidence="1">
    <location>
        <begin position="656"/>
        <end position="704"/>
    </location>
</feature>
<dbReference type="AlphaFoldDB" id="A0A6S7FN96"/>
<feature type="non-terminal residue" evidence="2">
    <location>
        <position position="821"/>
    </location>
</feature>
<dbReference type="PANTHER" id="PTHR47331:SF1">
    <property type="entry name" value="GAG-LIKE PROTEIN"/>
    <property type="match status" value="1"/>
</dbReference>
<comment type="caution">
    <text evidence="2">The sequence shown here is derived from an EMBL/GenBank/DDBJ whole genome shotgun (WGS) entry which is preliminary data.</text>
</comment>
<dbReference type="SMART" id="SM00343">
    <property type="entry name" value="ZnF_C2HC"/>
    <property type="match status" value="2"/>
</dbReference>
<name>A0A6S7FN96_PARCT</name>
<keyword evidence="3" id="KW-1185">Reference proteome</keyword>
<feature type="compositionally biased region" description="Low complexity" evidence="1">
    <location>
        <begin position="156"/>
        <end position="173"/>
    </location>
</feature>
<accession>A0A6S7FN96</accession>
<gene>
    <name evidence="2" type="ORF">PACLA_8A025441</name>
</gene>
<dbReference type="Proteomes" id="UP001152795">
    <property type="component" value="Unassembled WGS sequence"/>
</dbReference>
<dbReference type="GO" id="GO:0003676">
    <property type="term" value="F:nucleic acid binding"/>
    <property type="evidence" value="ECO:0007669"/>
    <property type="project" value="InterPro"/>
</dbReference>
<dbReference type="InterPro" id="IPR001878">
    <property type="entry name" value="Znf_CCHC"/>
</dbReference>
<feature type="region of interest" description="Disordered" evidence="1">
    <location>
        <begin position="544"/>
        <end position="576"/>
    </location>
</feature>
<feature type="region of interest" description="Disordered" evidence="1">
    <location>
        <begin position="139"/>
        <end position="173"/>
    </location>
</feature>
<reference evidence="2" key="1">
    <citation type="submission" date="2020-04" db="EMBL/GenBank/DDBJ databases">
        <authorList>
            <person name="Alioto T."/>
            <person name="Alioto T."/>
            <person name="Gomez Garrido J."/>
        </authorList>
    </citation>
    <scope>NUCLEOTIDE SEQUENCE</scope>
    <source>
        <strain evidence="2">A484AB</strain>
    </source>
</reference>
<dbReference type="EMBL" id="CACRXK020000380">
    <property type="protein sequence ID" value="CAB3981354.1"/>
    <property type="molecule type" value="Genomic_DNA"/>
</dbReference>
<organism evidence="2 3">
    <name type="scientific">Paramuricea clavata</name>
    <name type="common">Red gorgonian</name>
    <name type="synonym">Violescent sea-whip</name>
    <dbReference type="NCBI Taxonomy" id="317549"/>
    <lineage>
        <taxon>Eukaryota</taxon>
        <taxon>Metazoa</taxon>
        <taxon>Cnidaria</taxon>
        <taxon>Anthozoa</taxon>
        <taxon>Octocorallia</taxon>
        <taxon>Malacalcyonacea</taxon>
        <taxon>Plexauridae</taxon>
        <taxon>Paramuricea</taxon>
    </lineage>
</organism>
<dbReference type="PANTHER" id="PTHR47331">
    <property type="entry name" value="PHD-TYPE DOMAIN-CONTAINING PROTEIN"/>
    <property type="match status" value="1"/>
</dbReference>
<dbReference type="PROSITE" id="PS50158">
    <property type="entry name" value="ZF_CCHC"/>
    <property type="match status" value="1"/>
</dbReference>
<sequence>MSEINVECDAKSLKNLENEINQEQSAKLDGNGNDLRQLKRARSTAKGILSKRQNELTDIFSKTDNSSELEKKLSEMHKALEKFRTAHDAFHDNLQDEDDILESNDYYEAVIERFSDLKERATQKLCLWKQDNVELDIRPEDSVSNAGSRAGSESQVTSMSKLSKRSSNSSVSVSRARASAKKAILEAQSASLAKRQALQEEQLRLQQKADQLDLETELAKAQAEERAYLEADKKSDVSFSKRDKSETSSFSKQVPLLKSTINSNRKHYTTAFQKQSNDTYTEKVSVTHPSTLEAKIPQDHPVPPHLHLQKRNENVLSFPGADKETKNLETNRGATASPIEQLLLQQQRHTLALMLPQPEIPTFDGDPIEFQNFIRAFETLIELKTDSDSARLYYLVQYTAGDARELMKSCLSMNGPDGYVEARKALKQKYGQKYKIASAYVDRVTNGPSIKSEDANSLQKFSILLTSCKNALKDIGYLSKIENPESLRKIVNRLPYALRRKWRDVADNITENQEREITIDDISTFVAKVARAAAHPIFGDLNGDSKELKGRDEQNHLRRRGENKPRSNFAVDGKQNSADQYARPTIKCPQCDANHWLSQCTQFRTMSLIDRFNLVRKRGLCDNCLTRGHLARNCPKKSFCKVQDCKEVHSTFLHESSSDKKLTRPKGNENEEPDKDNTESKSETKAQSGYIKSAKHQSKTTSNNSTTIGLAIVPVKVRAAGSERIVQTYAFLDGGSNTSFCSENLMRQLNIEGKRTNLTLTTLGKANSKTESSIVSLELSDLQDENHVSLKTVFSTPVLPVTTRNRASQQDIRQWPHLSNI</sequence>
<evidence type="ECO:0000313" key="3">
    <source>
        <dbReference type="Proteomes" id="UP001152795"/>
    </source>
</evidence>
<evidence type="ECO:0000313" key="2">
    <source>
        <dbReference type="EMBL" id="CAB3981354.1"/>
    </source>
</evidence>
<feature type="compositionally biased region" description="Basic and acidic residues" evidence="1">
    <location>
        <begin position="230"/>
        <end position="246"/>
    </location>
</feature>
<feature type="compositionally biased region" description="Basic and acidic residues" evidence="1">
    <location>
        <begin position="656"/>
        <end position="684"/>
    </location>
</feature>
<dbReference type="Pfam" id="PF03564">
    <property type="entry name" value="DUF1759"/>
    <property type="match status" value="1"/>
</dbReference>
<dbReference type="OrthoDB" id="8046937at2759"/>
<dbReference type="GO" id="GO:0008270">
    <property type="term" value="F:zinc ion binding"/>
    <property type="evidence" value="ECO:0007669"/>
    <property type="project" value="InterPro"/>
</dbReference>
<dbReference type="Gene3D" id="4.10.60.10">
    <property type="entry name" value="Zinc finger, CCHC-type"/>
    <property type="match status" value="1"/>
</dbReference>